<dbReference type="UniPathway" id="UPA01057">
    <property type="reaction ID" value="UER00164"/>
</dbReference>
<dbReference type="NCBIfam" id="TIGR00173">
    <property type="entry name" value="menD"/>
    <property type="match status" value="1"/>
</dbReference>
<feature type="domain" description="Thiamine pyrophosphate enzyme TPP-binding" evidence="7">
    <location>
        <begin position="402"/>
        <end position="533"/>
    </location>
</feature>
<dbReference type="InterPro" id="IPR029061">
    <property type="entry name" value="THDP-binding"/>
</dbReference>
<dbReference type="EC" id="2.2.1.9" evidence="6"/>
<comment type="cofactor">
    <cofactor evidence="6">
        <name>Mg(2+)</name>
        <dbReference type="ChEBI" id="CHEBI:18420"/>
    </cofactor>
    <cofactor evidence="6">
        <name>Mn(2+)</name>
        <dbReference type="ChEBI" id="CHEBI:29035"/>
    </cofactor>
</comment>
<feature type="domain" description="Menaquinone biosynthesis protein MenD middle" evidence="9">
    <location>
        <begin position="250"/>
        <end position="389"/>
    </location>
</feature>
<dbReference type="HAMAP" id="MF_01659">
    <property type="entry name" value="MenD"/>
    <property type="match status" value="1"/>
</dbReference>
<comment type="pathway">
    <text evidence="6">Quinol/quinone metabolism; 1,4-dihydroxy-2-naphthoate biosynthesis; 1,4-dihydroxy-2-naphthoate from chorismate: step 2/7.</text>
</comment>
<evidence type="ECO:0000256" key="2">
    <source>
        <dbReference type="ARBA" id="ARBA00022723"/>
    </source>
</evidence>
<dbReference type="Pfam" id="PF02776">
    <property type="entry name" value="TPP_enzyme_N"/>
    <property type="match status" value="1"/>
</dbReference>
<keyword evidence="6" id="KW-0474">Menaquinone biosynthesis</keyword>
<keyword evidence="3 6" id="KW-0460">Magnesium</keyword>
<dbReference type="OrthoDB" id="9791859at2"/>
<proteinExistence type="inferred from homology"/>
<dbReference type="GO" id="GO:0030145">
    <property type="term" value="F:manganese ion binding"/>
    <property type="evidence" value="ECO:0007669"/>
    <property type="project" value="UniProtKB-UniRule"/>
</dbReference>
<evidence type="ECO:0000259" key="9">
    <source>
        <dbReference type="Pfam" id="PF16582"/>
    </source>
</evidence>
<dbReference type="InterPro" id="IPR032264">
    <property type="entry name" value="MenD_middle"/>
</dbReference>
<dbReference type="GO" id="GO:0009234">
    <property type="term" value="P:menaquinone biosynthetic process"/>
    <property type="evidence" value="ECO:0007669"/>
    <property type="project" value="UniProtKB-UniRule"/>
</dbReference>
<evidence type="ECO:0000313" key="10">
    <source>
        <dbReference type="EMBL" id="SEW28576.1"/>
    </source>
</evidence>
<dbReference type="Pfam" id="PF02775">
    <property type="entry name" value="TPP_enzyme_C"/>
    <property type="match status" value="1"/>
</dbReference>
<comment type="similarity">
    <text evidence="6">Belongs to the TPP enzyme family. MenD subfamily.</text>
</comment>
<dbReference type="InterPro" id="IPR012001">
    <property type="entry name" value="Thiamin_PyroP_enz_TPP-bd_dom"/>
</dbReference>
<dbReference type="GO" id="GO:0000287">
    <property type="term" value="F:magnesium ion binding"/>
    <property type="evidence" value="ECO:0007669"/>
    <property type="project" value="UniProtKB-UniRule"/>
</dbReference>
<dbReference type="GO" id="GO:0070204">
    <property type="term" value="F:2-succinyl-5-enolpyruvyl-6-hydroxy-3-cyclohexene-1-carboxylic-acid synthase activity"/>
    <property type="evidence" value="ECO:0007669"/>
    <property type="project" value="UniProtKB-UniRule"/>
</dbReference>
<keyword evidence="4 6" id="KW-0786">Thiamine pyrophosphate</keyword>
<dbReference type="GeneID" id="99987179"/>
<keyword evidence="1 6" id="KW-0808">Transferase</keyword>
<dbReference type="CDD" id="cd07037">
    <property type="entry name" value="TPP_PYR_MenD"/>
    <property type="match status" value="1"/>
</dbReference>
<comment type="catalytic activity">
    <reaction evidence="6">
        <text>isochorismate + 2-oxoglutarate + H(+) = 5-enolpyruvoyl-6-hydroxy-2-succinyl-cyclohex-3-ene-1-carboxylate + CO2</text>
        <dbReference type="Rhea" id="RHEA:25593"/>
        <dbReference type="ChEBI" id="CHEBI:15378"/>
        <dbReference type="ChEBI" id="CHEBI:16526"/>
        <dbReference type="ChEBI" id="CHEBI:16810"/>
        <dbReference type="ChEBI" id="CHEBI:29780"/>
        <dbReference type="ChEBI" id="CHEBI:58818"/>
        <dbReference type="EC" id="2.2.1.9"/>
    </reaction>
</comment>
<protein>
    <recommendedName>
        <fullName evidence="6">2-succinyl-5-enolpyruvyl-6-hydroxy-3-cyclohexene-1-carboxylate synthase</fullName>
        <shortName evidence="6">SEPHCHC synthase</shortName>
        <ecNumber evidence="6">2.2.1.9</ecNumber>
    </recommendedName>
    <alternativeName>
        <fullName evidence="6">Menaquinone biosynthesis protein MenD</fullName>
    </alternativeName>
</protein>
<evidence type="ECO:0000256" key="3">
    <source>
        <dbReference type="ARBA" id="ARBA00022842"/>
    </source>
</evidence>
<dbReference type="UniPathway" id="UPA00079"/>
<dbReference type="SUPFAM" id="SSF52518">
    <property type="entry name" value="Thiamin diphosphate-binding fold (THDP-binding)"/>
    <property type="match status" value="2"/>
</dbReference>
<comment type="subunit">
    <text evidence="6">Homodimer.</text>
</comment>
<evidence type="ECO:0000313" key="11">
    <source>
        <dbReference type="Proteomes" id="UP000199437"/>
    </source>
</evidence>
<evidence type="ECO:0000259" key="8">
    <source>
        <dbReference type="Pfam" id="PF02776"/>
    </source>
</evidence>
<dbReference type="PANTHER" id="PTHR42916:SF1">
    <property type="entry name" value="PROTEIN PHYLLO, CHLOROPLASTIC"/>
    <property type="match status" value="1"/>
</dbReference>
<dbReference type="AlphaFoldDB" id="A0A1I0QP38"/>
<keyword evidence="11" id="KW-1185">Reference proteome</keyword>
<dbReference type="PIRSF" id="PIRSF004983">
    <property type="entry name" value="MenD"/>
    <property type="match status" value="1"/>
</dbReference>
<keyword evidence="2 6" id="KW-0479">Metal-binding</keyword>
<organism evidence="10 11">
    <name type="scientific">Roseivirga pacifica</name>
    <dbReference type="NCBI Taxonomy" id="1267423"/>
    <lineage>
        <taxon>Bacteria</taxon>
        <taxon>Pseudomonadati</taxon>
        <taxon>Bacteroidota</taxon>
        <taxon>Cytophagia</taxon>
        <taxon>Cytophagales</taxon>
        <taxon>Roseivirgaceae</taxon>
        <taxon>Roseivirga</taxon>
    </lineage>
</organism>
<evidence type="ECO:0000256" key="1">
    <source>
        <dbReference type="ARBA" id="ARBA00022679"/>
    </source>
</evidence>
<dbReference type="InterPro" id="IPR011766">
    <property type="entry name" value="TPP_enzyme_TPP-bd"/>
</dbReference>
<feature type="domain" description="Thiamine pyrophosphate enzyme N-terminal TPP-binding" evidence="8">
    <location>
        <begin position="9"/>
        <end position="115"/>
    </location>
</feature>
<dbReference type="Gene3D" id="3.40.50.970">
    <property type="match status" value="2"/>
</dbReference>
<name>A0A1I0QP38_9BACT</name>
<dbReference type="PANTHER" id="PTHR42916">
    <property type="entry name" value="2-SUCCINYL-5-ENOLPYRUVYL-6-HYDROXY-3-CYCLOHEXENE-1-CARBOXYLATE SYNTHASE"/>
    <property type="match status" value="1"/>
</dbReference>
<accession>A0A1I0QP38</accession>
<dbReference type="CDD" id="cd02009">
    <property type="entry name" value="TPP_SHCHC_synthase"/>
    <property type="match status" value="1"/>
</dbReference>
<evidence type="ECO:0000256" key="6">
    <source>
        <dbReference type="HAMAP-Rule" id="MF_01659"/>
    </source>
</evidence>
<dbReference type="Pfam" id="PF16582">
    <property type="entry name" value="TPP_enzyme_M_2"/>
    <property type="match status" value="1"/>
</dbReference>
<evidence type="ECO:0000256" key="4">
    <source>
        <dbReference type="ARBA" id="ARBA00023052"/>
    </source>
</evidence>
<keyword evidence="5 6" id="KW-0464">Manganese</keyword>
<sequence>MIFSHINELVALCAAHGVKEAIISPGSRSAAITLTFEAHPDINVRMIPDERSAAFIAMGIAQQAQQPVVLVCTSGSATLNYAPAVAEAFYQEVPLIVITADRPPEWVDQYDGQTIRQEGIYANHIKSPYNLPVDLSHSDAKWQANRMVNEALLTAQTAPFGPVHVNVPLREPFYPEAHEEISFETPRVIRKFAVDQLPNEAHWELLLDQWKSATNCWIIVGHNDPSKELTAALSTLKPYANVFSDIIGNQQTEGVITSQDLFLQPANFGAFTTEAPDLIITIGKSLISKNLKLFLRKNPPKQHWHINQGERLNDSLQHLSHWIDARPAQFLNELSIRIKDSKSLSNSFWTDRNAVAKEALRKHLAQTEYSELKATHEVMQAMPESTTLHLANSMAVRYANFVGVDSNRTTVYSNRGTSGIDGCNSTALGAALATDQMVTLITGDLAFFYDRNAFWNSEKFNNLRIIILNNDGGGIFGMIKGPRQQTAYQKLFQTPHGLTAKKLCKEFGMSYLSVKNSVELKDVLKHFYAKSKTAKILEIFTDSEESAKDLTSLKQALVV</sequence>
<dbReference type="RefSeq" id="WP_090258891.1">
    <property type="nucleotide sequence ID" value="NZ_FOIR01000002.1"/>
</dbReference>
<comment type="pathway">
    <text evidence="6">Quinol/quinone metabolism; menaquinone biosynthesis.</text>
</comment>
<comment type="function">
    <text evidence="6">Catalyzes the thiamine diphosphate-dependent decarboxylation of 2-oxoglutarate and the subsequent addition of the resulting succinic semialdehyde-thiamine pyrophosphate anion to isochorismate to yield 2-succinyl-5-enolpyruvyl-6-hydroxy-3-cyclohexene-1-carboxylate (SEPHCHC).</text>
</comment>
<dbReference type="EMBL" id="FOIR01000002">
    <property type="protein sequence ID" value="SEW28576.1"/>
    <property type="molecule type" value="Genomic_DNA"/>
</dbReference>
<dbReference type="Gene3D" id="3.40.50.1220">
    <property type="entry name" value="TPP-binding domain"/>
    <property type="match status" value="1"/>
</dbReference>
<evidence type="ECO:0000259" key="7">
    <source>
        <dbReference type="Pfam" id="PF02775"/>
    </source>
</evidence>
<dbReference type="GO" id="GO:0030976">
    <property type="term" value="F:thiamine pyrophosphate binding"/>
    <property type="evidence" value="ECO:0007669"/>
    <property type="project" value="UniProtKB-UniRule"/>
</dbReference>
<dbReference type="STRING" id="1267423.SAMN05216290_2484"/>
<reference evidence="11" key="1">
    <citation type="submission" date="2016-10" db="EMBL/GenBank/DDBJ databases">
        <authorList>
            <person name="Varghese N."/>
            <person name="Submissions S."/>
        </authorList>
    </citation>
    <scope>NUCLEOTIDE SEQUENCE [LARGE SCALE GENOMIC DNA]</scope>
    <source>
        <strain evidence="11">CGMCC 1.12402</strain>
    </source>
</reference>
<gene>
    <name evidence="6" type="primary">menD</name>
    <name evidence="10" type="ORF">SAMN05216290_2484</name>
</gene>
<comment type="cofactor">
    <cofactor evidence="6">
        <name>thiamine diphosphate</name>
        <dbReference type="ChEBI" id="CHEBI:58937"/>
    </cofactor>
    <text evidence="6">Binds 1 thiamine pyrophosphate per subunit.</text>
</comment>
<dbReference type="InterPro" id="IPR004433">
    <property type="entry name" value="MenaQ_synth_MenD"/>
</dbReference>
<dbReference type="Proteomes" id="UP000199437">
    <property type="component" value="Unassembled WGS sequence"/>
</dbReference>
<evidence type="ECO:0000256" key="5">
    <source>
        <dbReference type="ARBA" id="ARBA00023211"/>
    </source>
</evidence>